<name>A0A9X4MZY6_9FLAO</name>
<keyword evidence="3" id="KW-1185">Reference proteome</keyword>
<dbReference type="Pfam" id="PF07969">
    <property type="entry name" value="Amidohydro_3"/>
    <property type="match status" value="1"/>
</dbReference>
<evidence type="ECO:0000259" key="1">
    <source>
        <dbReference type="Pfam" id="PF07969"/>
    </source>
</evidence>
<dbReference type="RefSeq" id="WP_304421151.1">
    <property type="nucleotide sequence ID" value="NZ_JANCMU010000007.1"/>
</dbReference>
<proteinExistence type="predicted"/>
<accession>A0A9X4MZY6</accession>
<dbReference type="InterPro" id="IPR033932">
    <property type="entry name" value="YtcJ-like"/>
</dbReference>
<dbReference type="AlphaFoldDB" id="A0A9X4MZY6"/>
<dbReference type="Proteomes" id="UP001152599">
    <property type="component" value="Unassembled WGS sequence"/>
</dbReference>
<dbReference type="Gene3D" id="3.10.310.70">
    <property type="match status" value="1"/>
</dbReference>
<dbReference type="InterPro" id="IPR011059">
    <property type="entry name" value="Metal-dep_hydrolase_composite"/>
</dbReference>
<feature type="domain" description="Amidohydrolase 3" evidence="1">
    <location>
        <begin position="76"/>
        <end position="568"/>
    </location>
</feature>
<evidence type="ECO:0000313" key="2">
    <source>
        <dbReference type="EMBL" id="MDG4946837.1"/>
    </source>
</evidence>
<dbReference type="Gene3D" id="3.20.20.140">
    <property type="entry name" value="Metal-dependent hydrolases"/>
    <property type="match status" value="1"/>
</dbReference>
<evidence type="ECO:0000313" key="3">
    <source>
        <dbReference type="Proteomes" id="UP001152599"/>
    </source>
</evidence>
<dbReference type="CDD" id="cd01300">
    <property type="entry name" value="YtcJ_like"/>
    <property type="match status" value="1"/>
</dbReference>
<dbReference type="GO" id="GO:0016810">
    <property type="term" value="F:hydrolase activity, acting on carbon-nitrogen (but not peptide) bonds"/>
    <property type="evidence" value="ECO:0007669"/>
    <property type="project" value="InterPro"/>
</dbReference>
<dbReference type="EMBL" id="JANCMU010000007">
    <property type="protein sequence ID" value="MDG4946837.1"/>
    <property type="molecule type" value="Genomic_DNA"/>
</dbReference>
<sequence length="573" mass="64392">MRIIILALCLFIISSCNKTQNINPQQEYDLWIQRALVLLPNGTTEAMDVLIKDGEIVELVPNPDLKITDSKVEDAKVIDANGNFLMPGFIDAHAHFISLGKNKANLDFLSTTSWEEVVTMVKEKAAELPKGEWIVGRGWHQEKWPNLPNEMIEGFPVHEELSKISPDHPVMLTHASGHGLIANAKAMELAQVNANSKSPDGGVVLFDKKGQPTGIFQENAMSLISRAYAENQKNKTEDDLVKEWLNYLRLAEEECLSQGITTVHDASISFNDALKFKDLANKNELNLRLYAMLSDHALQNTPLQTLRDHVESTREDRFFTNTAVKAFVDGALGSRGAWLIEDYSDLPGYKGENVTPFESLEKTAEIAKELDVQVCIHAIGDRGNREVIDVFEKVAGDEIGERRWRIEHAQHLNPTDIDRIADLNIIASMQTVHCTSDAPYAVKRLGEKRVEEGAYVWQTLLNKNVHIANGTDAPIERINPFENLYAAVTRKRLDSDEAFYPNQKMSREKALEIYTQANAFAGFQEDWKGKIEKGYVADIVILDTNLLTCEERDIPNTKVLYTLVDGQIKHTAE</sequence>
<reference evidence="2" key="1">
    <citation type="submission" date="2022-07" db="EMBL/GenBank/DDBJ databases">
        <title>Description and genome-wide analysis of Profundicola chukchiensis gen. nov., sp. nov., marine bacteria isolated from bottom sediments of the Chukchi Sea.</title>
        <authorList>
            <person name="Romanenko L."/>
            <person name="Otstavnykh N."/>
            <person name="Kurilenko V."/>
            <person name="Eremeev V."/>
            <person name="Velansky P."/>
            <person name="Mikhailov V."/>
            <person name="Isaeva M."/>
        </authorList>
    </citation>
    <scope>NUCLEOTIDE SEQUENCE</scope>
    <source>
        <strain evidence="2">KMM 9713</strain>
    </source>
</reference>
<protein>
    <submittedName>
        <fullName evidence="2">Amidohydrolase</fullName>
    </submittedName>
</protein>
<comment type="caution">
    <text evidence="2">The sequence shown here is derived from an EMBL/GenBank/DDBJ whole genome shotgun (WGS) entry which is preliminary data.</text>
</comment>
<gene>
    <name evidence="2" type="ORF">NMK71_10450</name>
</gene>
<dbReference type="InterPro" id="IPR013108">
    <property type="entry name" value="Amidohydro_3"/>
</dbReference>
<dbReference type="Gene3D" id="2.30.40.10">
    <property type="entry name" value="Urease, subunit C, domain 1"/>
    <property type="match status" value="1"/>
</dbReference>
<dbReference type="SUPFAM" id="SSF51338">
    <property type="entry name" value="Composite domain of metallo-dependent hydrolases"/>
    <property type="match status" value="1"/>
</dbReference>
<dbReference type="PROSITE" id="PS51257">
    <property type="entry name" value="PROKAR_LIPOPROTEIN"/>
    <property type="match status" value="1"/>
</dbReference>
<dbReference type="PANTHER" id="PTHR22642">
    <property type="entry name" value="IMIDAZOLONEPROPIONASE"/>
    <property type="match status" value="1"/>
</dbReference>
<organism evidence="2 3">
    <name type="scientific">Profundicola chukchiensis</name>
    <dbReference type="NCBI Taxonomy" id="2961959"/>
    <lineage>
        <taxon>Bacteria</taxon>
        <taxon>Pseudomonadati</taxon>
        <taxon>Bacteroidota</taxon>
        <taxon>Flavobacteriia</taxon>
        <taxon>Flavobacteriales</taxon>
        <taxon>Weeksellaceae</taxon>
        <taxon>Profundicola</taxon>
    </lineage>
</organism>
<dbReference type="PANTHER" id="PTHR22642:SF2">
    <property type="entry name" value="PROTEIN LONG AFTER FAR-RED 3"/>
    <property type="match status" value="1"/>
</dbReference>
<dbReference type="SUPFAM" id="SSF51556">
    <property type="entry name" value="Metallo-dependent hydrolases"/>
    <property type="match status" value="1"/>
</dbReference>
<dbReference type="InterPro" id="IPR032466">
    <property type="entry name" value="Metal_Hydrolase"/>
</dbReference>